<evidence type="ECO:0000313" key="1">
    <source>
        <dbReference type="EMBL" id="TGZ71900.1"/>
    </source>
</evidence>
<dbReference type="AlphaFoldDB" id="A0A4S2M672"/>
<name>A0A4S2M672_OPIFE</name>
<keyword evidence="2" id="KW-1185">Reference proteome</keyword>
<reference evidence="1 2" key="1">
    <citation type="journal article" date="2019" name="BMC Genomics">
        <title>New insights from Opisthorchis felineus genome: update on genomics of the epidemiologically important liver flukes.</title>
        <authorList>
            <person name="Ershov N.I."/>
            <person name="Mordvinov V.A."/>
            <person name="Prokhortchouk E.B."/>
            <person name="Pakharukova M.Y."/>
            <person name="Gunbin K.V."/>
            <person name="Ustyantsev K."/>
            <person name="Genaev M.A."/>
            <person name="Blinov A.G."/>
            <person name="Mazur A."/>
            <person name="Boulygina E."/>
            <person name="Tsygankova S."/>
            <person name="Khrameeva E."/>
            <person name="Chekanov N."/>
            <person name="Fan G."/>
            <person name="Xiao A."/>
            <person name="Zhang H."/>
            <person name="Xu X."/>
            <person name="Yang H."/>
            <person name="Solovyev V."/>
            <person name="Lee S.M."/>
            <person name="Liu X."/>
            <person name="Afonnikov D.A."/>
            <person name="Skryabin K.G."/>
        </authorList>
    </citation>
    <scope>NUCLEOTIDE SEQUENCE [LARGE SCALE GENOMIC DNA]</scope>
    <source>
        <strain evidence="1">AK-0245</strain>
        <tissue evidence="1">Whole organism</tissue>
    </source>
</reference>
<proteinExistence type="predicted"/>
<sequence>MLLRVGPKGRLPVVQILLDVGSCNSRYGYYHLAIARQNELCVIDYLVNSAQDFESNQLQSNHLSPTFTTIWGCCSHGWLLCKLLHVAENRATAKRLIFCLCFANIVFCRTVRLDLSSKHFDKDRLMSVSRTQKPLDFIEGSWMFGMKNTLLLIPTFFAYTQATKSVAILERYLLMTHMRNLFLYAPFVCDSKSHFSHSSKFEWQQLFEDRRRP</sequence>
<gene>
    <name evidence="1" type="ORF">CRM22_002391</name>
</gene>
<evidence type="ECO:0000313" key="2">
    <source>
        <dbReference type="Proteomes" id="UP000308267"/>
    </source>
</evidence>
<comment type="caution">
    <text evidence="1">The sequence shown here is derived from an EMBL/GenBank/DDBJ whole genome shotgun (WGS) entry which is preliminary data.</text>
</comment>
<protein>
    <submittedName>
        <fullName evidence="1">Uncharacterized protein</fullName>
    </submittedName>
</protein>
<dbReference type="EMBL" id="SJOL01004228">
    <property type="protein sequence ID" value="TGZ71900.1"/>
    <property type="molecule type" value="Genomic_DNA"/>
</dbReference>
<accession>A0A4S2M672</accession>
<dbReference type="Proteomes" id="UP000308267">
    <property type="component" value="Unassembled WGS sequence"/>
</dbReference>
<organism evidence="1 2">
    <name type="scientific">Opisthorchis felineus</name>
    <dbReference type="NCBI Taxonomy" id="147828"/>
    <lineage>
        <taxon>Eukaryota</taxon>
        <taxon>Metazoa</taxon>
        <taxon>Spiralia</taxon>
        <taxon>Lophotrochozoa</taxon>
        <taxon>Platyhelminthes</taxon>
        <taxon>Trematoda</taxon>
        <taxon>Digenea</taxon>
        <taxon>Opisthorchiida</taxon>
        <taxon>Opisthorchiata</taxon>
        <taxon>Opisthorchiidae</taxon>
        <taxon>Opisthorchis</taxon>
    </lineage>
</organism>